<dbReference type="AlphaFoldDB" id="A0A4Y2B054"/>
<organism evidence="1 2">
    <name type="scientific">Araneus ventricosus</name>
    <name type="common">Orbweaver spider</name>
    <name type="synonym">Epeira ventricosa</name>
    <dbReference type="NCBI Taxonomy" id="182803"/>
    <lineage>
        <taxon>Eukaryota</taxon>
        <taxon>Metazoa</taxon>
        <taxon>Ecdysozoa</taxon>
        <taxon>Arthropoda</taxon>
        <taxon>Chelicerata</taxon>
        <taxon>Arachnida</taxon>
        <taxon>Araneae</taxon>
        <taxon>Araneomorphae</taxon>
        <taxon>Entelegynae</taxon>
        <taxon>Araneoidea</taxon>
        <taxon>Araneidae</taxon>
        <taxon>Araneus</taxon>
    </lineage>
</organism>
<gene>
    <name evidence="1" type="ORF">AVEN_191122_1</name>
</gene>
<dbReference type="Proteomes" id="UP000499080">
    <property type="component" value="Unassembled WGS sequence"/>
</dbReference>
<accession>A0A4Y2B054</accession>
<proteinExistence type="predicted"/>
<evidence type="ECO:0000313" key="1">
    <source>
        <dbReference type="EMBL" id="GBL84666.1"/>
    </source>
</evidence>
<comment type="caution">
    <text evidence="1">The sequence shown here is derived from an EMBL/GenBank/DDBJ whole genome shotgun (WGS) entry which is preliminary data.</text>
</comment>
<name>A0A4Y2B054_ARAVE</name>
<sequence>MAGETLEQASVIRFRSSCNVGGGVAYTRCLMYPHRKKSNGFRSGKEKEGFTPTAISQCARDHWIISVTGNDDILKVDRNWWTRKGPLDYMCHWKQRHFVVSMKTVAEDNRHFVGVSKCANSHPLLRSNEGIRSLEATTALQ</sequence>
<keyword evidence="2" id="KW-1185">Reference proteome</keyword>
<dbReference type="EMBL" id="BGPR01000038">
    <property type="protein sequence ID" value="GBL84666.1"/>
    <property type="molecule type" value="Genomic_DNA"/>
</dbReference>
<protein>
    <submittedName>
        <fullName evidence="1">Uncharacterized protein</fullName>
    </submittedName>
</protein>
<reference evidence="1 2" key="1">
    <citation type="journal article" date="2019" name="Sci. Rep.">
        <title>Orb-weaving spider Araneus ventricosus genome elucidates the spidroin gene catalogue.</title>
        <authorList>
            <person name="Kono N."/>
            <person name="Nakamura H."/>
            <person name="Ohtoshi R."/>
            <person name="Moran D.A.P."/>
            <person name="Shinohara A."/>
            <person name="Yoshida Y."/>
            <person name="Fujiwara M."/>
            <person name="Mori M."/>
            <person name="Tomita M."/>
            <person name="Arakawa K."/>
        </authorList>
    </citation>
    <scope>NUCLEOTIDE SEQUENCE [LARGE SCALE GENOMIC DNA]</scope>
</reference>
<evidence type="ECO:0000313" key="2">
    <source>
        <dbReference type="Proteomes" id="UP000499080"/>
    </source>
</evidence>